<dbReference type="Pfam" id="PF02080">
    <property type="entry name" value="TrkA_C"/>
    <property type="match status" value="2"/>
</dbReference>
<keyword evidence="10" id="KW-1185">Reference proteome</keyword>
<gene>
    <name evidence="9" type="primary">trkA</name>
    <name evidence="9" type="ORF">MOX91_06775</name>
</gene>
<keyword evidence="2" id="KW-0813">Transport</keyword>
<dbReference type="InterPro" id="IPR036291">
    <property type="entry name" value="NAD(P)-bd_dom_sf"/>
</dbReference>
<keyword evidence="3" id="KW-0633">Potassium transport</keyword>
<proteinExistence type="predicted"/>
<dbReference type="InterPro" id="IPR050721">
    <property type="entry name" value="Trk_Ktr_HKT_K-transport"/>
</dbReference>
<dbReference type="Gene3D" id="3.30.70.1450">
    <property type="entry name" value="Regulator of K+ conductance, C-terminal domain"/>
    <property type="match status" value="2"/>
</dbReference>
<dbReference type="InterPro" id="IPR003148">
    <property type="entry name" value="RCK_N"/>
</dbReference>
<evidence type="ECO:0000256" key="2">
    <source>
        <dbReference type="ARBA" id="ARBA00022448"/>
    </source>
</evidence>
<feature type="domain" description="RCK N-terminal" evidence="7">
    <location>
        <begin position="228"/>
        <end position="349"/>
    </location>
</feature>
<evidence type="ECO:0000256" key="5">
    <source>
        <dbReference type="ARBA" id="ARBA00023027"/>
    </source>
</evidence>
<name>A0ABU4WH35_9BACT</name>
<feature type="domain" description="RCK C-terminal" evidence="8">
    <location>
        <begin position="369"/>
        <end position="450"/>
    </location>
</feature>
<evidence type="ECO:0000259" key="8">
    <source>
        <dbReference type="PROSITE" id="PS51202"/>
    </source>
</evidence>
<dbReference type="SUPFAM" id="SSF51735">
    <property type="entry name" value="NAD(P)-binding Rossmann-fold domains"/>
    <property type="match status" value="2"/>
</dbReference>
<evidence type="ECO:0000256" key="1">
    <source>
        <dbReference type="ARBA" id="ARBA00017378"/>
    </source>
</evidence>
<dbReference type="PROSITE" id="PS51201">
    <property type="entry name" value="RCK_N"/>
    <property type="match status" value="2"/>
</dbReference>
<dbReference type="Gene3D" id="3.40.50.720">
    <property type="entry name" value="NAD(P)-binding Rossmann-like Domain"/>
    <property type="match status" value="2"/>
</dbReference>
<evidence type="ECO:0000313" key="10">
    <source>
        <dbReference type="Proteomes" id="UP001275932"/>
    </source>
</evidence>
<feature type="domain" description="RCK C-terminal" evidence="8">
    <location>
        <begin position="141"/>
        <end position="223"/>
    </location>
</feature>
<reference evidence="9 10" key="1">
    <citation type="submission" date="2022-03" db="EMBL/GenBank/DDBJ databases">
        <title>Novel taxa within the pig intestine.</title>
        <authorList>
            <person name="Wylensek D."/>
            <person name="Bishof K."/>
            <person name="Afrizal A."/>
            <person name="Clavel T."/>
        </authorList>
    </citation>
    <scope>NUCLEOTIDE SEQUENCE [LARGE SCALE GENOMIC DNA]</scope>
    <source>
        <strain evidence="9 10">CLA-KB-P66</strain>
    </source>
</reference>
<dbReference type="PANTHER" id="PTHR43833:SF5">
    <property type="entry name" value="TRK SYSTEM POTASSIUM UPTAKE PROTEIN TRKA"/>
    <property type="match status" value="1"/>
</dbReference>
<dbReference type="PROSITE" id="PS51202">
    <property type="entry name" value="RCK_C"/>
    <property type="match status" value="2"/>
</dbReference>
<accession>A0ABU4WH35</accession>
<keyword evidence="6" id="KW-0406">Ion transport</keyword>
<dbReference type="NCBIfam" id="NF007039">
    <property type="entry name" value="PRK09496.3-2"/>
    <property type="match status" value="1"/>
</dbReference>
<dbReference type="PRINTS" id="PR00335">
    <property type="entry name" value="KUPTAKETRKA"/>
</dbReference>
<dbReference type="PANTHER" id="PTHR43833">
    <property type="entry name" value="POTASSIUM CHANNEL PROTEIN 2-RELATED-RELATED"/>
    <property type="match status" value="1"/>
</dbReference>
<sequence length="450" mass="49347">MKIVIVGAGEVGRYLSQLLSERDDDVTLIETSEETALSLEEEQDVRVVAGNGASAKVLKSAGAGSCDFFLAMTSHDQINIVACAIASKLGAKFTAARIHDQVYADNSVLNYQDYFNIDYLLNPEALCAVEFAKAIRNPERVAVEDFARGEIEVQRVEVAAESKLLGKPLRDIKFPDEMRVGYVQRGGKMFIATADTKLCEGDIVTVLGSSRNLFEKSRIFTGEKSLPKTSVVIYGATDIAISLARLLSHPRFQVRIIEPDLNLCKSIAENFPKITVINGTATSLKLLEEEDIGDADYFVACTRDDEENIMTGLQAKKLGVKHIHLTINKPDYEAVLSNMSEIMGLDLVLSPRRVTASEIFRYLSKEKYAKVGKLDDENVELIEVRVSENSKCAGKRIFEANLPHGCIIAALMHKNTSKVPSANDVISAGDRLIAISSKENVKKLVSLLVG</sequence>
<feature type="domain" description="RCK N-terminal" evidence="7">
    <location>
        <begin position="1"/>
        <end position="121"/>
    </location>
</feature>
<dbReference type="Proteomes" id="UP001275932">
    <property type="component" value="Unassembled WGS sequence"/>
</dbReference>
<evidence type="ECO:0000256" key="6">
    <source>
        <dbReference type="ARBA" id="ARBA00023065"/>
    </source>
</evidence>
<comment type="caution">
    <text evidence="9">The sequence shown here is derived from an EMBL/GenBank/DDBJ whole genome shotgun (WGS) entry which is preliminary data.</text>
</comment>
<dbReference type="Pfam" id="PF02254">
    <property type="entry name" value="TrkA_N"/>
    <property type="match status" value="2"/>
</dbReference>
<keyword evidence="4" id="KW-0630">Potassium</keyword>
<evidence type="ECO:0000256" key="3">
    <source>
        <dbReference type="ARBA" id="ARBA00022538"/>
    </source>
</evidence>
<keyword evidence="5" id="KW-0520">NAD</keyword>
<evidence type="ECO:0000259" key="7">
    <source>
        <dbReference type="PROSITE" id="PS51201"/>
    </source>
</evidence>
<dbReference type="InterPro" id="IPR006036">
    <property type="entry name" value="K_uptake_TrkA"/>
</dbReference>
<dbReference type="EMBL" id="JALBUT010000007">
    <property type="protein sequence ID" value="MDX8415876.1"/>
    <property type="molecule type" value="Genomic_DNA"/>
</dbReference>
<organism evidence="9 10">
    <name type="scientific">Intestinicryptomonas porci</name>
    <dbReference type="NCBI Taxonomy" id="2926320"/>
    <lineage>
        <taxon>Bacteria</taxon>
        <taxon>Pseudomonadati</taxon>
        <taxon>Verrucomicrobiota</taxon>
        <taxon>Opitutia</taxon>
        <taxon>Opitutales</taxon>
        <taxon>Intestinicryptomonaceae</taxon>
        <taxon>Intestinicryptomonas</taxon>
    </lineage>
</organism>
<dbReference type="InterPro" id="IPR036721">
    <property type="entry name" value="RCK_C_sf"/>
</dbReference>
<evidence type="ECO:0000256" key="4">
    <source>
        <dbReference type="ARBA" id="ARBA00022958"/>
    </source>
</evidence>
<dbReference type="RefSeq" id="WP_370397329.1">
    <property type="nucleotide sequence ID" value="NZ_JALBUT010000007.1"/>
</dbReference>
<dbReference type="InterPro" id="IPR006037">
    <property type="entry name" value="RCK_C"/>
</dbReference>
<evidence type="ECO:0000313" key="9">
    <source>
        <dbReference type="EMBL" id="MDX8415876.1"/>
    </source>
</evidence>
<dbReference type="NCBIfam" id="NF007031">
    <property type="entry name" value="PRK09496.1-2"/>
    <property type="match status" value="1"/>
</dbReference>
<protein>
    <recommendedName>
        <fullName evidence="1">Trk system potassium uptake protein TrkA</fullName>
    </recommendedName>
</protein>
<dbReference type="SUPFAM" id="SSF116726">
    <property type="entry name" value="TrkA C-terminal domain-like"/>
    <property type="match status" value="2"/>
</dbReference>